<dbReference type="InterPro" id="IPR010093">
    <property type="entry name" value="SinI_DNA-bd"/>
</dbReference>
<dbReference type="NCBIfam" id="TIGR01764">
    <property type="entry name" value="excise"/>
    <property type="match status" value="1"/>
</dbReference>
<name>A0A1I2F2G2_9BACT</name>
<dbReference type="Gene3D" id="1.10.1660.10">
    <property type="match status" value="1"/>
</dbReference>
<dbReference type="SUPFAM" id="SSF46955">
    <property type="entry name" value="Putative DNA-binding domain"/>
    <property type="match status" value="1"/>
</dbReference>
<dbReference type="Pfam" id="PF12728">
    <property type="entry name" value="HTH_17"/>
    <property type="match status" value="1"/>
</dbReference>
<dbReference type="STRING" id="655355.SAMN05216283_102311"/>
<dbReference type="InterPro" id="IPR009061">
    <property type="entry name" value="DNA-bd_dom_put_sf"/>
</dbReference>
<evidence type="ECO:0000313" key="2">
    <source>
        <dbReference type="EMBL" id="SFE98711.1"/>
    </source>
</evidence>
<proteinExistence type="predicted"/>
<feature type="domain" description="Helix-turn-helix" evidence="1">
    <location>
        <begin position="48"/>
        <end position="95"/>
    </location>
</feature>
<keyword evidence="3" id="KW-1185">Reference proteome</keyword>
<dbReference type="GO" id="GO:0003677">
    <property type="term" value="F:DNA binding"/>
    <property type="evidence" value="ECO:0007669"/>
    <property type="project" value="InterPro"/>
</dbReference>
<dbReference type="Proteomes" id="UP000198964">
    <property type="component" value="Unassembled WGS sequence"/>
</dbReference>
<protein>
    <submittedName>
        <fullName evidence="2">DNA binding domain-containing protein, excisionase family</fullName>
    </submittedName>
</protein>
<sequence>MEQIFLQGINVRDFKQLLEDTVEQKFKILVQCDEVLNNSVQRKSRTYLSRIETAKILKVSLPTLNEWTKQGIISAYRIGNRILYKPDEIEESLKQVCNLKYKRG</sequence>
<evidence type="ECO:0000313" key="3">
    <source>
        <dbReference type="Proteomes" id="UP000198964"/>
    </source>
</evidence>
<gene>
    <name evidence="2" type="ORF">SAMN05216283_102311</name>
</gene>
<evidence type="ECO:0000259" key="1">
    <source>
        <dbReference type="Pfam" id="PF12728"/>
    </source>
</evidence>
<reference evidence="2 3" key="1">
    <citation type="submission" date="2016-10" db="EMBL/GenBank/DDBJ databases">
        <authorList>
            <person name="de Groot N.N."/>
        </authorList>
    </citation>
    <scope>NUCLEOTIDE SEQUENCE [LARGE SCALE GENOMIC DNA]</scope>
    <source>
        <strain evidence="2 3">CGMCC 1.9156</strain>
    </source>
</reference>
<dbReference type="InterPro" id="IPR041657">
    <property type="entry name" value="HTH_17"/>
</dbReference>
<dbReference type="EMBL" id="FONW01000002">
    <property type="protein sequence ID" value="SFE98711.1"/>
    <property type="molecule type" value="Genomic_DNA"/>
</dbReference>
<accession>A0A1I2F2G2</accession>
<organism evidence="2 3">
    <name type="scientific">Sunxiuqinia elliptica</name>
    <dbReference type="NCBI Taxonomy" id="655355"/>
    <lineage>
        <taxon>Bacteria</taxon>
        <taxon>Pseudomonadati</taxon>
        <taxon>Bacteroidota</taxon>
        <taxon>Bacteroidia</taxon>
        <taxon>Marinilabiliales</taxon>
        <taxon>Prolixibacteraceae</taxon>
        <taxon>Sunxiuqinia</taxon>
    </lineage>
</organism>
<dbReference type="AlphaFoldDB" id="A0A1I2F2G2"/>
<dbReference type="RefSeq" id="WP_093918978.1">
    <property type="nucleotide sequence ID" value="NZ_FONW01000002.1"/>
</dbReference>